<name>A0A7S1V0L9_9STRA</name>
<protein>
    <recommendedName>
        <fullName evidence="7">RING-type domain-containing protein</fullName>
    </recommendedName>
</protein>
<keyword evidence="6" id="KW-0812">Transmembrane</keyword>
<keyword evidence="3" id="KW-0862">Zinc</keyword>
<dbReference type="SMART" id="SM00744">
    <property type="entry name" value="RINGv"/>
    <property type="match status" value="1"/>
</dbReference>
<dbReference type="PANTHER" id="PTHR45969">
    <property type="entry name" value="RING ZINC FINGER PROTEIN-RELATED"/>
    <property type="match status" value="1"/>
</dbReference>
<evidence type="ECO:0000256" key="3">
    <source>
        <dbReference type="ARBA" id="ARBA00022833"/>
    </source>
</evidence>
<evidence type="ECO:0000256" key="4">
    <source>
        <dbReference type="PROSITE-ProRule" id="PRU00175"/>
    </source>
</evidence>
<sequence>MNQETKKLWCFFLTGLALFVAVLLVLDLTGIWPEARTVLVGSAVLCIAFGISSIPFYCLQDRTPPEQSNRRSVGVEVSQQSASELENEQERQAAAEQKEKIVHELFPGFPMDEETLLGSGSGRDHVICAICLEPVESGNLTVSGASCEHLFHRTCVLQWLTKRDDNTCPTCRSPMWTDDQYEEASQIQPEPTTNEQQDDEA</sequence>
<evidence type="ECO:0000256" key="6">
    <source>
        <dbReference type="SAM" id="Phobius"/>
    </source>
</evidence>
<dbReference type="Gene3D" id="3.30.40.10">
    <property type="entry name" value="Zinc/RING finger domain, C3HC4 (zinc finger)"/>
    <property type="match status" value="1"/>
</dbReference>
<dbReference type="GO" id="GO:0008270">
    <property type="term" value="F:zinc ion binding"/>
    <property type="evidence" value="ECO:0007669"/>
    <property type="project" value="UniProtKB-KW"/>
</dbReference>
<feature type="domain" description="RING-type" evidence="7">
    <location>
        <begin position="128"/>
        <end position="172"/>
    </location>
</feature>
<dbReference type="PROSITE" id="PS50089">
    <property type="entry name" value="ZF_RING_2"/>
    <property type="match status" value="1"/>
</dbReference>
<feature type="compositionally biased region" description="Polar residues" evidence="5">
    <location>
        <begin position="65"/>
        <end position="83"/>
    </location>
</feature>
<evidence type="ECO:0000256" key="1">
    <source>
        <dbReference type="ARBA" id="ARBA00022723"/>
    </source>
</evidence>
<dbReference type="EMBL" id="HBGK01022159">
    <property type="protein sequence ID" value="CAD9282451.1"/>
    <property type="molecule type" value="Transcribed_RNA"/>
</dbReference>
<evidence type="ECO:0000259" key="7">
    <source>
        <dbReference type="PROSITE" id="PS50089"/>
    </source>
</evidence>
<proteinExistence type="predicted"/>
<dbReference type="InterPro" id="IPR011016">
    <property type="entry name" value="Znf_RING-CH"/>
</dbReference>
<dbReference type="Pfam" id="PF13639">
    <property type="entry name" value="zf-RING_2"/>
    <property type="match status" value="1"/>
</dbReference>
<organism evidence="8">
    <name type="scientific">Grammatophora oceanica</name>
    <dbReference type="NCBI Taxonomy" id="210454"/>
    <lineage>
        <taxon>Eukaryota</taxon>
        <taxon>Sar</taxon>
        <taxon>Stramenopiles</taxon>
        <taxon>Ochrophyta</taxon>
        <taxon>Bacillariophyta</taxon>
        <taxon>Fragilariophyceae</taxon>
        <taxon>Fragilariophycidae</taxon>
        <taxon>Rhabdonematales</taxon>
        <taxon>Grammatophoraceae</taxon>
        <taxon>Grammatophora</taxon>
    </lineage>
</organism>
<evidence type="ECO:0000256" key="5">
    <source>
        <dbReference type="SAM" id="MobiDB-lite"/>
    </source>
</evidence>
<feature type="transmembrane region" description="Helical" evidence="6">
    <location>
        <begin position="9"/>
        <end position="32"/>
    </location>
</feature>
<dbReference type="AlphaFoldDB" id="A0A7S1V0L9"/>
<gene>
    <name evidence="8" type="ORF">GOCE00092_LOCUS11362</name>
</gene>
<dbReference type="GO" id="GO:0016567">
    <property type="term" value="P:protein ubiquitination"/>
    <property type="evidence" value="ECO:0007669"/>
    <property type="project" value="TreeGrafter"/>
</dbReference>
<feature type="region of interest" description="Disordered" evidence="5">
    <location>
        <begin position="179"/>
        <end position="201"/>
    </location>
</feature>
<dbReference type="SMART" id="SM00184">
    <property type="entry name" value="RING"/>
    <property type="match status" value="1"/>
</dbReference>
<reference evidence="8" key="1">
    <citation type="submission" date="2021-01" db="EMBL/GenBank/DDBJ databases">
        <authorList>
            <person name="Corre E."/>
            <person name="Pelletier E."/>
            <person name="Niang G."/>
            <person name="Scheremetjew M."/>
            <person name="Finn R."/>
            <person name="Kale V."/>
            <person name="Holt S."/>
            <person name="Cochrane G."/>
            <person name="Meng A."/>
            <person name="Brown T."/>
            <person name="Cohen L."/>
        </authorList>
    </citation>
    <scope>NUCLEOTIDE SEQUENCE</scope>
    <source>
        <strain evidence="8">CCMP 410</strain>
    </source>
</reference>
<evidence type="ECO:0000256" key="2">
    <source>
        <dbReference type="ARBA" id="ARBA00022771"/>
    </source>
</evidence>
<feature type="compositionally biased region" description="Polar residues" evidence="5">
    <location>
        <begin position="183"/>
        <end position="195"/>
    </location>
</feature>
<accession>A0A7S1V0L9</accession>
<dbReference type="SUPFAM" id="SSF57850">
    <property type="entry name" value="RING/U-box"/>
    <property type="match status" value="1"/>
</dbReference>
<keyword evidence="2 4" id="KW-0863">Zinc-finger</keyword>
<keyword evidence="1" id="KW-0479">Metal-binding</keyword>
<keyword evidence="6" id="KW-0472">Membrane</keyword>
<dbReference type="PANTHER" id="PTHR45969:SF69">
    <property type="entry name" value="FINGER DOMAIN PROTEIN, PUTATIVE (AFU_ORTHOLOGUE AFUA_3G12190)-RELATED"/>
    <property type="match status" value="1"/>
</dbReference>
<dbReference type="InterPro" id="IPR001841">
    <property type="entry name" value="Znf_RING"/>
</dbReference>
<dbReference type="CDD" id="cd16448">
    <property type="entry name" value="RING-H2"/>
    <property type="match status" value="1"/>
</dbReference>
<dbReference type="InterPro" id="IPR013083">
    <property type="entry name" value="Znf_RING/FYVE/PHD"/>
</dbReference>
<evidence type="ECO:0000313" key="8">
    <source>
        <dbReference type="EMBL" id="CAD9282451.1"/>
    </source>
</evidence>
<dbReference type="GO" id="GO:0061630">
    <property type="term" value="F:ubiquitin protein ligase activity"/>
    <property type="evidence" value="ECO:0007669"/>
    <property type="project" value="TreeGrafter"/>
</dbReference>
<feature type="transmembrane region" description="Helical" evidence="6">
    <location>
        <begin position="38"/>
        <end position="59"/>
    </location>
</feature>
<keyword evidence="6" id="KW-1133">Transmembrane helix</keyword>
<feature type="region of interest" description="Disordered" evidence="5">
    <location>
        <begin position="63"/>
        <end position="94"/>
    </location>
</feature>